<comment type="caution">
    <text evidence="1">The sequence shown here is derived from an EMBL/GenBank/DDBJ whole genome shotgun (WGS) entry which is preliminary data.</text>
</comment>
<protein>
    <recommendedName>
        <fullName evidence="3">LemA family protein</fullName>
    </recommendedName>
</protein>
<accession>A0A4Z0MK22</accession>
<gene>
    <name evidence="1" type="ORF">EU557_15910</name>
</gene>
<dbReference type="PROSITE" id="PS51257">
    <property type="entry name" value="PROKAR_LIPOPROTEIN"/>
    <property type="match status" value="1"/>
</dbReference>
<dbReference type="EMBL" id="SRKZ01000004">
    <property type="protein sequence ID" value="TGD79700.1"/>
    <property type="molecule type" value="Genomic_DNA"/>
</dbReference>
<evidence type="ECO:0008006" key="3">
    <source>
        <dbReference type="Google" id="ProtNLM"/>
    </source>
</evidence>
<evidence type="ECO:0000313" key="2">
    <source>
        <dbReference type="Proteomes" id="UP000298284"/>
    </source>
</evidence>
<dbReference type="AlphaFoldDB" id="A0A4Z0MK22"/>
<name>A0A4Z0MK22_9BACT</name>
<sequence length="193" mass="21530">MKNIIWLLVALAVAISGCNRRPKAIDPASKEAVKTQVNILRDTVQARWSEMVASDDDKLRNTQQVLTALKAQPGTDPAQLDGLQRATTRLKTIRYDQQTMAESARIDAYDSAQDSVLQIVYRIALPTDRQPAAPIKTLTDKIQDADGELVGFRVRYDQAAVRLNNYLQVHATELNQLGGQYSKLKPLPLFTLQ</sequence>
<dbReference type="RefSeq" id="WP_135531446.1">
    <property type="nucleotide sequence ID" value="NZ_SRKZ01000004.1"/>
</dbReference>
<dbReference type="OrthoDB" id="892730at2"/>
<dbReference type="Proteomes" id="UP000298284">
    <property type="component" value="Unassembled WGS sequence"/>
</dbReference>
<keyword evidence="2" id="KW-1185">Reference proteome</keyword>
<organism evidence="1 2">
    <name type="scientific">Hymenobacter wooponensis</name>
    <dbReference type="NCBI Taxonomy" id="1525360"/>
    <lineage>
        <taxon>Bacteria</taxon>
        <taxon>Pseudomonadati</taxon>
        <taxon>Bacteroidota</taxon>
        <taxon>Cytophagia</taxon>
        <taxon>Cytophagales</taxon>
        <taxon>Hymenobacteraceae</taxon>
        <taxon>Hymenobacter</taxon>
    </lineage>
</organism>
<evidence type="ECO:0000313" key="1">
    <source>
        <dbReference type="EMBL" id="TGD79700.1"/>
    </source>
</evidence>
<proteinExistence type="predicted"/>
<reference evidence="1 2" key="1">
    <citation type="submission" date="2019-04" db="EMBL/GenBank/DDBJ databases">
        <authorList>
            <person name="Feng G."/>
            <person name="Zhang J."/>
            <person name="Zhu H."/>
        </authorList>
    </citation>
    <scope>NUCLEOTIDE SEQUENCE [LARGE SCALE GENOMIC DNA]</scope>
    <source>
        <strain evidence="1 2">JCM 19491</strain>
    </source>
</reference>